<evidence type="ECO:0008006" key="4">
    <source>
        <dbReference type="Google" id="ProtNLM"/>
    </source>
</evidence>
<accession>A0ABW1J359</accession>
<evidence type="ECO:0000313" key="3">
    <source>
        <dbReference type="Proteomes" id="UP001596302"/>
    </source>
</evidence>
<name>A0ABW1J359_9PSEU</name>
<reference evidence="3" key="1">
    <citation type="journal article" date="2019" name="Int. J. Syst. Evol. Microbiol.">
        <title>The Global Catalogue of Microorganisms (GCM) 10K type strain sequencing project: providing services to taxonomists for standard genome sequencing and annotation.</title>
        <authorList>
            <consortium name="The Broad Institute Genomics Platform"/>
            <consortium name="The Broad Institute Genome Sequencing Center for Infectious Disease"/>
            <person name="Wu L."/>
            <person name="Ma J."/>
        </authorList>
    </citation>
    <scope>NUCLEOTIDE SEQUENCE [LARGE SCALE GENOMIC DNA]</scope>
    <source>
        <strain evidence="3">CCM 8391</strain>
    </source>
</reference>
<dbReference type="PROSITE" id="PS51318">
    <property type="entry name" value="TAT"/>
    <property type="match status" value="1"/>
</dbReference>
<comment type="caution">
    <text evidence="2">The sequence shown here is derived from an EMBL/GenBank/DDBJ whole genome shotgun (WGS) entry which is preliminary data.</text>
</comment>
<feature type="signal peptide" evidence="1">
    <location>
        <begin position="1"/>
        <end position="27"/>
    </location>
</feature>
<dbReference type="InterPro" id="IPR006311">
    <property type="entry name" value="TAT_signal"/>
</dbReference>
<proteinExistence type="predicted"/>
<sequence length="90" mass="8937">MAVWSRRGFLRHTGAAFGLPATAPAIAACGPSRTDAAGVSVGSAATPARGGVLWAAVAGRGPGEFRYAAMWAARTRARRVGAAAGVSGRG</sequence>
<dbReference type="EMBL" id="JBHSQW010000028">
    <property type="protein sequence ID" value="MFC5995248.1"/>
    <property type="molecule type" value="Genomic_DNA"/>
</dbReference>
<dbReference type="RefSeq" id="WP_379585272.1">
    <property type="nucleotide sequence ID" value="NZ_JBHSQW010000028.1"/>
</dbReference>
<protein>
    <recommendedName>
        <fullName evidence="4">Twin-arginine translocation signal domain-containing protein</fullName>
    </recommendedName>
</protein>
<keyword evidence="3" id="KW-1185">Reference proteome</keyword>
<feature type="chain" id="PRO_5046557407" description="Twin-arginine translocation signal domain-containing protein" evidence="1">
    <location>
        <begin position="28"/>
        <end position="90"/>
    </location>
</feature>
<dbReference type="Proteomes" id="UP001596302">
    <property type="component" value="Unassembled WGS sequence"/>
</dbReference>
<keyword evidence="1" id="KW-0732">Signal</keyword>
<organism evidence="2 3">
    <name type="scientific">Pseudonocardia hispaniensis</name>
    <dbReference type="NCBI Taxonomy" id="904933"/>
    <lineage>
        <taxon>Bacteria</taxon>
        <taxon>Bacillati</taxon>
        <taxon>Actinomycetota</taxon>
        <taxon>Actinomycetes</taxon>
        <taxon>Pseudonocardiales</taxon>
        <taxon>Pseudonocardiaceae</taxon>
        <taxon>Pseudonocardia</taxon>
    </lineage>
</organism>
<evidence type="ECO:0000256" key="1">
    <source>
        <dbReference type="SAM" id="SignalP"/>
    </source>
</evidence>
<evidence type="ECO:0000313" key="2">
    <source>
        <dbReference type="EMBL" id="MFC5995248.1"/>
    </source>
</evidence>
<gene>
    <name evidence="2" type="ORF">ACFQE5_13605</name>
</gene>
<dbReference type="PROSITE" id="PS51257">
    <property type="entry name" value="PROKAR_LIPOPROTEIN"/>
    <property type="match status" value="1"/>
</dbReference>